<accession>A0A9Q5I4V8</accession>
<keyword evidence="1" id="KW-1133">Transmembrane helix</keyword>
<keyword evidence="3" id="KW-1185">Reference proteome</keyword>
<reference evidence="2" key="1">
    <citation type="submission" date="2016-06" db="EMBL/GenBank/DDBJ databases">
        <title>Draft Genome sequence of the fungus Inonotus baumii.</title>
        <authorList>
            <person name="Zhu H."/>
            <person name="Lin W."/>
        </authorList>
    </citation>
    <scope>NUCLEOTIDE SEQUENCE</scope>
    <source>
        <strain evidence="2">821</strain>
    </source>
</reference>
<dbReference type="Proteomes" id="UP000757232">
    <property type="component" value="Unassembled WGS sequence"/>
</dbReference>
<proteinExistence type="predicted"/>
<evidence type="ECO:0000313" key="3">
    <source>
        <dbReference type="Proteomes" id="UP000757232"/>
    </source>
</evidence>
<dbReference type="EMBL" id="LNZH02000058">
    <property type="protein sequence ID" value="OCB91841.1"/>
    <property type="molecule type" value="Genomic_DNA"/>
</dbReference>
<dbReference type="AlphaFoldDB" id="A0A9Q5I4V8"/>
<sequence>MAKDSLAYFAIIFTVCLIGATLVFVVEQHINAVTLFIGNQMNAYETIVITMMTILSPKLVLNLRAAYYGPPEDVATQLTWNAQVSTSATTNRGLEGFCVREELESFVD</sequence>
<evidence type="ECO:0000256" key="1">
    <source>
        <dbReference type="SAM" id="Phobius"/>
    </source>
</evidence>
<feature type="transmembrane region" description="Helical" evidence="1">
    <location>
        <begin position="6"/>
        <end position="26"/>
    </location>
</feature>
<organism evidence="2 3">
    <name type="scientific">Sanghuangporus baumii</name>
    <name type="common">Phellinus baumii</name>
    <dbReference type="NCBI Taxonomy" id="108892"/>
    <lineage>
        <taxon>Eukaryota</taxon>
        <taxon>Fungi</taxon>
        <taxon>Dikarya</taxon>
        <taxon>Basidiomycota</taxon>
        <taxon>Agaricomycotina</taxon>
        <taxon>Agaricomycetes</taxon>
        <taxon>Hymenochaetales</taxon>
        <taxon>Hymenochaetaceae</taxon>
        <taxon>Sanghuangporus</taxon>
    </lineage>
</organism>
<keyword evidence="1" id="KW-0472">Membrane</keyword>
<comment type="caution">
    <text evidence="2">The sequence shown here is derived from an EMBL/GenBank/DDBJ whole genome shotgun (WGS) entry which is preliminary data.</text>
</comment>
<gene>
    <name evidence="2" type="ORF">A7U60_g875</name>
</gene>
<protein>
    <submittedName>
        <fullName evidence="2">Uncharacterized protein</fullName>
    </submittedName>
</protein>
<keyword evidence="1" id="KW-0812">Transmembrane</keyword>
<dbReference type="OrthoDB" id="10484750at2759"/>
<name>A0A9Q5I4V8_SANBA</name>
<evidence type="ECO:0000313" key="2">
    <source>
        <dbReference type="EMBL" id="OCB91841.1"/>
    </source>
</evidence>